<evidence type="ECO:0000313" key="2">
    <source>
        <dbReference type="Proteomes" id="UP001178662"/>
    </source>
</evidence>
<dbReference type="Proteomes" id="UP001178662">
    <property type="component" value="Chromosome"/>
</dbReference>
<protein>
    <submittedName>
        <fullName evidence="1">Uncharacterized protein</fullName>
    </submittedName>
</protein>
<organism evidence="1 2">
    <name type="scientific">Candidatus Cohnella colombiensis</name>
    <dbReference type="NCBI Taxonomy" id="3121368"/>
    <lineage>
        <taxon>Bacteria</taxon>
        <taxon>Bacillati</taxon>
        <taxon>Bacillota</taxon>
        <taxon>Bacilli</taxon>
        <taxon>Bacillales</taxon>
        <taxon>Paenibacillaceae</taxon>
        <taxon>Cohnella</taxon>
    </lineage>
</organism>
<gene>
    <name evidence="1" type="ORF">P0Y55_12010</name>
</gene>
<dbReference type="AlphaFoldDB" id="A0AA95EUJ6"/>
<sequence length="113" mass="12760">MNIISIFPETTTRTVGRLSNGSDRQVITETIYTVLVHDGGRKYLKTFTHEPTEQIIKVVFDTGQFSDITSVTDTLENDTAFLALELVDTQIRLDQAENEQAWMLLELVNKGVL</sequence>
<evidence type="ECO:0000313" key="1">
    <source>
        <dbReference type="EMBL" id="WEK53311.1"/>
    </source>
</evidence>
<name>A0AA95EUJ6_9BACL</name>
<reference evidence="1" key="1">
    <citation type="submission" date="2023-03" db="EMBL/GenBank/DDBJ databases">
        <title>Andean soil-derived lignocellulolytic bacterial consortium as a source of novel taxa and putative plastic-active enzymes.</title>
        <authorList>
            <person name="Diaz-Garcia L."/>
            <person name="Chuvochina M."/>
            <person name="Feuerriegel G."/>
            <person name="Bunk B."/>
            <person name="Sproer C."/>
            <person name="Streit W.R."/>
            <person name="Rodriguez L.M."/>
            <person name="Overmann J."/>
            <person name="Jimenez D.J."/>
        </authorList>
    </citation>
    <scope>NUCLEOTIDE SEQUENCE</scope>
    <source>
        <strain evidence="1">MAG 2441</strain>
    </source>
</reference>
<accession>A0AA95EUJ6</accession>
<keyword evidence="2" id="KW-1185">Reference proteome</keyword>
<dbReference type="EMBL" id="CP119317">
    <property type="protein sequence ID" value="WEK53311.1"/>
    <property type="molecule type" value="Genomic_DNA"/>
</dbReference>
<proteinExistence type="predicted"/>